<feature type="coiled-coil region" evidence="1">
    <location>
        <begin position="34"/>
        <end position="142"/>
    </location>
</feature>
<dbReference type="Pfam" id="PF25523">
    <property type="entry name" value="Ig_RIMBP2"/>
    <property type="match status" value="1"/>
</dbReference>
<dbReference type="SUPFAM" id="SSF49265">
    <property type="entry name" value="Fibronectin type III"/>
    <property type="match status" value="1"/>
</dbReference>
<dbReference type="InterPro" id="IPR013783">
    <property type="entry name" value="Ig-like_fold"/>
</dbReference>
<evidence type="ECO:0000256" key="1">
    <source>
        <dbReference type="SAM" id="Coils"/>
    </source>
</evidence>
<evidence type="ECO:0000313" key="5">
    <source>
        <dbReference type="Proteomes" id="UP000827986"/>
    </source>
</evidence>
<evidence type="ECO:0000259" key="3">
    <source>
        <dbReference type="PROSITE" id="PS50853"/>
    </source>
</evidence>
<dbReference type="Proteomes" id="UP000827986">
    <property type="component" value="Unassembled WGS sequence"/>
</dbReference>
<feature type="region of interest" description="Disordered" evidence="2">
    <location>
        <begin position="1"/>
        <end position="34"/>
    </location>
</feature>
<dbReference type="PROSITE" id="PS50853">
    <property type="entry name" value="FN3"/>
    <property type="match status" value="1"/>
</dbReference>
<gene>
    <name evidence="4" type="ORF">KIL84_001327</name>
</gene>
<feature type="compositionally biased region" description="Basic and acidic residues" evidence="2">
    <location>
        <begin position="610"/>
        <end position="623"/>
    </location>
</feature>
<feature type="coiled-coil region" evidence="1">
    <location>
        <begin position="833"/>
        <end position="867"/>
    </location>
</feature>
<accession>A0A9D3X082</accession>
<dbReference type="InterPro" id="IPR057884">
    <property type="entry name" value="FN3_RIM-BP1/2/3"/>
</dbReference>
<sequence>MVSLQSSKSMEQDLEDVEHGSTRESEGAVKSAEVETLNLRIKQLEKSEQKLKDILEDYTKSNSVLGNRAKELERSQKKLFETVDQLNAKLQQVENANLRVKGKLRNLQVELTDLVQKQEKAERNQKEKLWRLQDQLKTKEDEVKSQSAYFEHYKQKQKQKTAVLRERELSLQGHVSRLEKEVLDLNATTAFLFSELGEGTVQFLRCKLEAAFSGIQGSLHFDVNITKIKTLIEDVDHYMKSHLQTLQQNLKRLQEKEEGNNREQADLLTKLQHSQDNEDFLTRKFEESCCRVYELKLSEIGLQERVEELMEENSTLKDKLGAKLPKEAEKELLPARMENGENKAVSGNWNADLFFQDEQLTLKREAVLDPVRNKASQTPSFLQHTKQSHTTAKIASECGYGWLNNVEGLPKELLIPFLEHSSSALVQIVEEPRLADAEQVILGAQKSAGASLLFGCTPRQLKNRQLILSCSERLSTDGRSKRTKEKEYFFLLKEQSINQPANPSPVFTVATLIEPQFVLLEPEIHRVLCVRSESVFPVIKMLNLNYNQTYHNNFCLSNGVLHVVKGVSSGKDSEALKEKVANTETEIFKLQVEKDYMEKCLQNKKAIQKSTDEKKNSNKEINDGKNQSRNGPEKSQRDEKRDEKAQIRTITCISEKANKAAHAETAAQEAEPTFHTASIPGDQNMSVLHKELEGYPQENSELKDEHGKHLAICTFDEVNRKCLENNIFVTQEKGKQPENLTDQIKVCVQKRVELKEKREQCLKLYEREDEDKSSCKQMTCQIEEYSKCSQKLSALKEDKYMYPLNILSPAQERNLYLNKGLALEEEYSEHGHLSAAAEENNEYTLEIDKLEKLVDIYSQRISALMKENGSYSQKLLMLQEENDRYYQKMCALEEEIDAYSRNILTVHEIDVDSSQKLLAKEEIYGKCYNSVSKEKNFRCPGAICVLLGETEILSKNVSDLVKEEDRNSEKEIPVMESNKFLKKIVALDEKKIKYFQLLSGLKEERNSFFREIAKLLQDKEKYIRKTHELEEERERNLQIISQLEGDKETLLGSLSELKCEQDKYMTMISELNECKTKCYQTISDLQEEKHILKNDMDGVHRESSEQLLESRKVIENILQENNELKEIMSALGISYEELIKDKISGMEGKLLRLKQENKSLPHRMQAKETEMASGKIQTKEKGIQVIEHSNYLTRKDKEICLEEDIGSIKGYCQVGCSKNTETSKCHFSNVGISAFLGDQNIMISRVPQKTSERPEVTKLAFETEDKISSNSFSECCVKVLENMEQESAKGSTSESYSAMQEQLERSKEELKIQRGELEKAKKEAQKWYRELGFVEARYEEVRTQLTQTLSELHQLKLADGGERLRKQCCQLMKEAEELKEDRIANKRLEQQVLTLKSQLRDQTALQSQFQDLQNQVECLQAQLCEKTEELQKRKTETDLTVAPLKAKLACLVRKCHERNSLITQLVREFHRHGIMDSIFNEEAKNLVNDMALAEYTTTFTSVCNRERRSQQFVMPEKTAHRRASQTLMPTGEDSDLHLSGSLHSRTCTATADFHLSPEMPQTVLPVLLHPVVDTSQVNRLPNNHGTYEAEANEKARPIPASFLQKSDDICCAHTTQNKCTTSPLKLTCPERIIALHRELRQNHRSNYQIPSFASSNSKLKADCNLSSVCHPAQDVTSQPVVSKMNNSLKLSDRSSFHLINGRYQLSKFDDVFHSHPENQLAGAVLQGRRKKNVIMNNTWISGEKPDGSTSATTAKSYLSDVLSASNKGQNPAGEKSASLERVKASEIKQGPPAPVDSVYIIKAVGNSSMMIGWERPVVDELGCSNGTFITGYRIYTDGEFHKSVMSSACTKTILENLDLSVPFQISVQTVGSSGLVSEKMNVQFSCPLTKKEASSFASSDYPEDEKPDASSHEVNGRQGLAPLSSLKKLIWMTKETKENTVKVQHP</sequence>
<dbReference type="Pfam" id="PF15030">
    <property type="entry name" value="DUF4527"/>
    <property type="match status" value="1"/>
</dbReference>
<feature type="coiled-coil region" evidence="1">
    <location>
        <begin position="1371"/>
        <end position="1422"/>
    </location>
</feature>
<keyword evidence="1" id="KW-0175">Coiled coil</keyword>
<proteinExistence type="predicted"/>
<organism evidence="4 5">
    <name type="scientific">Mauremys mutica</name>
    <name type="common">yellowpond turtle</name>
    <dbReference type="NCBI Taxonomy" id="74926"/>
    <lineage>
        <taxon>Eukaryota</taxon>
        <taxon>Metazoa</taxon>
        <taxon>Chordata</taxon>
        <taxon>Craniata</taxon>
        <taxon>Vertebrata</taxon>
        <taxon>Euteleostomi</taxon>
        <taxon>Archelosauria</taxon>
        <taxon>Testudinata</taxon>
        <taxon>Testudines</taxon>
        <taxon>Cryptodira</taxon>
        <taxon>Durocryptodira</taxon>
        <taxon>Testudinoidea</taxon>
        <taxon>Geoemydidae</taxon>
        <taxon>Geoemydinae</taxon>
        <taxon>Mauremys</taxon>
    </lineage>
</organism>
<feature type="coiled-coil region" evidence="1">
    <location>
        <begin position="998"/>
        <end position="1127"/>
    </location>
</feature>
<dbReference type="InterPro" id="IPR032771">
    <property type="entry name" value="DUF4527"/>
</dbReference>
<evidence type="ECO:0000313" key="4">
    <source>
        <dbReference type="EMBL" id="KAH1170342.1"/>
    </source>
</evidence>
<feature type="compositionally biased region" description="Basic and acidic residues" evidence="2">
    <location>
        <begin position="17"/>
        <end position="27"/>
    </location>
</feature>
<comment type="caution">
    <text evidence="4">The sequence shown here is derived from an EMBL/GenBank/DDBJ whole genome shotgun (WGS) entry which is preliminary data.</text>
</comment>
<protein>
    <recommendedName>
        <fullName evidence="3">Fibronectin type-III domain-containing protein</fullName>
    </recommendedName>
</protein>
<feature type="region of interest" description="Disordered" evidence="2">
    <location>
        <begin position="1896"/>
        <end position="1920"/>
    </location>
</feature>
<dbReference type="PANTHER" id="PTHR36866">
    <property type="entry name" value="CHROMOSOME 4 OPEN READING FRAME 50"/>
    <property type="match status" value="1"/>
</dbReference>
<feature type="coiled-coil region" evidence="1">
    <location>
        <begin position="1293"/>
        <end position="1337"/>
    </location>
</feature>
<evidence type="ECO:0000256" key="2">
    <source>
        <dbReference type="SAM" id="MobiDB-lite"/>
    </source>
</evidence>
<feature type="non-terminal residue" evidence="4">
    <location>
        <position position="1"/>
    </location>
</feature>
<reference evidence="4" key="1">
    <citation type="submission" date="2021-09" db="EMBL/GenBank/DDBJ databases">
        <title>The genome of Mauremys mutica provides insights into the evolution of semi-aquatic lifestyle.</title>
        <authorList>
            <person name="Gong S."/>
            <person name="Gao Y."/>
        </authorList>
    </citation>
    <scope>NUCLEOTIDE SEQUENCE</scope>
    <source>
        <strain evidence="4">MM-2020</strain>
        <tissue evidence="4">Muscle</tissue>
    </source>
</reference>
<feature type="domain" description="Fibronectin type-III" evidence="3">
    <location>
        <begin position="1791"/>
        <end position="1892"/>
    </location>
</feature>
<dbReference type="InterPro" id="IPR036116">
    <property type="entry name" value="FN3_sf"/>
</dbReference>
<feature type="region of interest" description="Disordered" evidence="2">
    <location>
        <begin position="661"/>
        <end position="680"/>
    </location>
</feature>
<dbReference type="Gene3D" id="2.60.40.10">
    <property type="entry name" value="Immunoglobulins"/>
    <property type="match status" value="1"/>
</dbReference>
<feature type="compositionally biased region" description="Basic and acidic residues" evidence="2">
    <location>
        <begin position="631"/>
        <end position="645"/>
    </location>
</feature>
<dbReference type="EMBL" id="JAHDVG010000484">
    <property type="protein sequence ID" value="KAH1170342.1"/>
    <property type="molecule type" value="Genomic_DNA"/>
</dbReference>
<keyword evidence="5" id="KW-1185">Reference proteome</keyword>
<dbReference type="PANTHER" id="PTHR36866:SF1">
    <property type="entry name" value="GENE 1043-RELATED"/>
    <property type="match status" value="1"/>
</dbReference>
<feature type="region of interest" description="Disordered" evidence="2">
    <location>
        <begin position="607"/>
        <end position="645"/>
    </location>
</feature>
<dbReference type="InterPro" id="IPR003961">
    <property type="entry name" value="FN3_dom"/>
</dbReference>
<name>A0A9D3X082_9SAUR</name>